<dbReference type="Pfam" id="PF03328">
    <property type="entry name" value="HpcH_HpaI"/>
    <property type="match status" value="1"/>
</dbReference>
<keyword evidence="6" id="KW-1185">Reference proteome</keyword>
<keyword evidence="2 5" id="KW-0456">Lyase</keyword>
<feature type="domain" description="HpcH/HpaI aldolase/citrate lyase" evidence="4">
    <location>
        <begin position="18"/>
        <end position="241"/>
    </location>
</feature>
<evidence type="ECO:0000259" key="4">
    <source>
        <dbReference type="Pfam" id="PF03328"/>
    </source>
</evidence>
<dbReference type="EC" id="4.1.2.52" evidence="5"/>
<dbReference type="GO" id="GO:0016829">
    <property type="term" value="F:lyase activity"/>
    <property type="evidence" value="ECO:0007669"/>
    <property type="project" value="UniProtKB-KW"/>
</dbReference>
<dbReference type="RefSeq" id="WP_354491419.1">
    <property type="nucleotide sequence ID" value="NZ_JBEPMC010000004.1"/>
</dbReference>
<evidence type="ECO:0000313" key="6">
    <source>
        <dbReference type="Proteomes" id="UP001549204"/>
    </source>
</evidence>
<dbReference type="SUPFAM" id="SSF51621">
    <property type="entry name" value="Phosphoenolpyruvate/pyruvate domain"/>
    <property type="match status" value="1"/>
</dbReference>
<gene>
    <name evidence="5" type="ORF">ABID19_002925</name>
</gene>
<dbReference type="InterPro" id="IPR005000">
    <property type="entry name" value="Aldolase/citrate-lyase_domain"/>
</dbReference>
<dbReference type="Gene3D" id="3.20.20.60">
    <property type="entry name" value="Phosphoenolpyruvate-binding domains"/>
    <property type="match status" value="1"/>
</dbReference>
<dbReference type="InterPro" id="IPR040442">
    <property type="entry name" value="Pyrv_kinase-like_dom_sf"/>
</dbReference>
<sequence length="253" mass="27465">MKMPVNGFKARLTAGPVQIGFWTSLCSATGVEVLGQTGFDWLLIDTEHAPNELSDVLSHLRASSLGDSALVVRPAWNDAVLIKRILDIGAANLLIPFIQNETEAAAAVKATRYPPVGTRGVTGSARASNYGKFEDYFARANEEICVMVQVETRSALDKLTDIASVEGVDGVFLGPSDLAASFGHLGLPQNGDVQSALRDAVRRLQDLGKPAGILTTNREEAERYIEWGYRFVAVGTDINLLSREATRLRECFR</sequence>
<comment type="caution">
    <text evidence="5">The sequence shown here is derived from an EMBL/GenBank/DDBJ whole genome shotgun (WGS) entry which is preliminary data.</text>
</comment>
<comment type="catalytic activity">
    <reaction evidence="3">
        <text>D-glyceraldehyde + pyruvate = 2-dehydro-3-deoxy-L-galactonate</text>
        <dbReference type="Rhea" id="RHEA:80055"/>
        <dbReference type="ChEBI" id="CHEBI:15361"/>
        <dbReference type="ChEBI" id="CHEBI:17378"/>
        <dbReference type="ChEBI" id="CHEBI:75545"/>
    </reaction>
</comment>
<organism evidence="5 6">
    <name type="scientific">Mesorhizobium robiniae</name>
    <dbReference type="NCBI Taxonomy" id="559315"/>
    <lineage>
        <taxon>Bacteria</taxon>
        <taxon>Pseudomonadati</taxon>
        <taxon>Pseudomonadota</taxon>
        <taxon>Alphaproteobacteria</taxon>
        <taxon>Hyphomicrobiales</taxon>
        <taxon>Phyllobacteriaceae</taxon>
        <taxon>Mesorhizobium</taxon>
    </lineage>
</organism>
<reference evidence="5 6" key="1">
    <citation type="submission" date="2024-06" db="EMBL/GenBank/DDBJ databases">
        <title>Genomic Encyclopedia of Type Strains, Phase IV (KMG-IV): sequencing the most valuable type-strain genomes for metagenomic binning, comparative biology and taxonomic classification.</title>
        <authorList>
            <person name="Goeker M."/>
        </authorList>
    </citation>
    <scope>NUCLEOTIDE SEQUENCE [LARGE SCALE GENOMIC DNA]</scope>
    <source>
        <strain evidence="5 6">DSM 100022</strain>
    </source>
</reference>
<evidence type="ECO:0000256" key="3">
    <source>
        <dbReference type="ARBA" id="ARBA00045074"/>
    </source>
</evidence>
<evidence type="ECO:0000256" key="1">
    <source>
        <dbReference type="ARBA" id="ARBA00022723"/>
    </source>
</evidence>
<name>A0ABV2GP13_9HYPH</name>
<dbReference type="InterPro" id="IPR015813">
    <property type="entry name" value="Pyrv/PenolPyrv_kinase-like_dom"/>
</dbReference>
<proteinExistence type="predicted"/>
<dbReference type="EMBL" id="JBEPMC010000004">
    <property type="protein sequence ID" value="MET3579894.1"/>
    <property type="molecule type" value="Genomic_DNA"/>
</dbReference>
<keyword evidence="1" id="KW-0479">Metal-binding</keyword>
<dbReference type="PANTHER" id="PTHR30502">
    <property type="entry name" value="2-KETO-3-DEOXY-L-RHAMNONATE ALDOLASE"/>
    <property type="match status" value="1"/>
</dbReference>
<evidence type="ECO:0000313" key="5">
    <source>
        <dbReference type="EMBL" id="MET3579894.1"/>
    </source>
</evidence>
<evidence type="ECO:0000256" key="2">
    <source>
        <dbReference type="ARBA" id="ARBA00023239"/>
    </source>
</evidence>
<protein>
    <submittedName>
        <fullName evidence="5">4-hydroxy-2-oxoheptanedioate aldolase</fullName>
        <ecNumber evidence="5">4.1.2.52</ecNumber>
    </submittedName>
</protein>
<dbReference type="InterPro" id="IPR050251">
    <property type="entry name" value="HpcH-HpaI_aldolase"/>
</dbReference>
<dbReference type="Proteomes" id="UP001549204">
    <property type="component" value="Unassembled WGS sequence"/>
</dbReference>
<accession>A0ABV2GP13</accession>
<dbReference type="PANTHER" id="PTHR30502:SF4">
    <property type="entry name" value="5-KETO-4-DEOXY-D-GLUCARATE ALDOLASE"/>
    <property type="match status" value="1"/>
</dbReference>